<evidence type="ECO:0000313" key="1">
    <source>
        <dbReference type="EMBL" id="CUV53968.1"/>
    </source>
</evidence>
<sequence length="53" mass="6188">MRMMGVTLDSENSILKIDESLNLNSCTSVFSKYKSWNFVFEIVNLPTEQQWNV</sequence>
<dbReference type="EMBL" id="LN899820">
    <property type="protein sequence ID" value="CUV53968.1"/>
    <property type="molecule type" value="Genomic_DNA"/>
</dbReference>
<organism evidence="1">
    <name type="scientific">Ralstonia solanacearum</name>
    <name type="common">Pseudomonas solanacearum</name>
    <dbReference type="NCBI Taxonomy" id="305"/>
    <lineage>
        <taxon>Bacteria</taxon>
        <taxon>Pseudomonadati</taxon>
        <taxon>Pseudomonadota</taxon>
        <taxon>Betaproteobacteria</taxon>
        <taxon>Burkholderiales</taxon>
        <taxon>Burkholderiaceae</taxon>
        <taxon>Ralstonia</taxon>
        <taxon>Ralstonia solanacearum species complex</taxon>
    </lineage>
</organism>
<name>A0A0S4WQX0_RALSL</name>
<protein>
    <submittedName>
        <fullName evidence="1">Uncharacterized protein</fullName>
    </submittedName>
</protein>
<reference evidence="1" key="1">
    <citation type="submission" date="2015-10" db="EMBL/GenBank/DDBJ databases">
        <authorList>
            <person name="Gilbert D.G."/>
        </authorList>
    </citation>
    <scope>NUCLEOTIDE SEQUENCE</scope>
    <source>
        <strain evidence="1">Phyl III-seqv23</strain>
    </source>
</reference>
<proteinExistence type="predicted"/>
<dbReference type="AlphaFoldDB" id="A0A0S4WQX0"/>
<accession>A0A0S4WQX0</accession>
<gene>
    <name evidence="1" type="ORF">RUN215_v1_200023</name>
</gene>